<keyword evidence="6" id="KW-1185">Reference proteome</keyword>
<sequence length="281" mass="32681">MASISRSKLKVSADIPVHHLPQTDFYASYTDGIKLGEFGISHRIDFFAIIWFLEDAGLHYIDFEPYPIKKDMVYLIARNQVHSLPGDAPNARSIIFSKRFFDSIEDDDLRFLFAPFTNAGISLTNEQIEPLAYLFELMQLESKLQQGNRLLHLYTNAFLAHIQRLSHTSETTAAYQDERVRKLFELIGSHYKTQKFVSFYADQIGLTAKRLNQIVKEKLDLSVSQLIYNYTLIEAKREISHSVKSLKEIAIELGFREQSYFSRFFKKQTGYSPERFRQENP</sequence>
<keyword evidence="3" id="KW-0804">Transcription</keyword>
<dbReference type="PROSITE" id="PS01124">
    <property type="entry name" value="HTH_ARAC_FAMILY_2"/>
    <property type="match status" value="1"/>
</dbReference>
<dbReference type="Pfam" id="PF12833">
    <property type="entry name" value="HTH_18"/>
    <property type="match status" value="1"/>
</dbReference>
<dbReference type="GO" id="GO:0003700">
    <property type="term" value="F:DNA-binding transcription factor activity"/>
    <property type="evidence" value="ECO:0007669"/>
    <property type="project" value="InterPro"/>
</dbReference>
<dbReference type="Gene3D" id="1.10.10.60">
    <property type="entry name" value="Homeodomain-like"/>
    <property type="match status" value="1"/>
</dbReference>
<protein>
    <submittedName>
        <fullName evidence="5">Helix-turn-helix domain-containing protein</fullName>
    </submittedName>
</protein>
<dbReference type="SUPFAM" id="SSF46689">
    <property type="entry name" value="Homeodomain-like"/>
    <property type="match status" value="1"/>
</dbReference>
<dbReference type="InterPro" id="IPR020449">
    <property type="entry name" value="Tscrpt_reg_AraC-type_HTH"/>
</dbReference>
<dbReference type="PANTHER" id="PTHR43280:SF32">
    <property type="entry name" value="TRANSCRIPTIONAL REGULATORY PROTEIN"/>
    <property type="match status" value="1"/>
</dbReference>
<name>A0A7G5GW71_9BACT</name>
<dbReference type="GO" id="GO:0043565">
    <property type="term" value="F:sequence-specific DNA binding"/>
    <property type="evidence" value="ECO:0007669"/>
    <property type="project" value="InterPro"/>
</dbReference>
<evidence type="ECO:0000313" key="5">
    <source>
        <dbReference type="EMBL" id="QMW03113.1"/>
    </source>
</evidence>
<keyword evidence="2" id="KW-0238">DNA-binding</keyword>
<gene>
    <name evidence="5" type="ORF">H3H32_35435</name>
</gene>
<keyword evidence="1" id="KW-0805">Transcription regulation</keyword>
<dbReference type="AlphaFoldDB" id="A0A7G5GW71"/>
<dbReference type="Proteomes" id="UP000515369">
    <property type="component" value="Chromosome"/>
</dbReference>
<dbReference type="PANTHER" id="PTHR43280">
    <property type="entry name" value="ARAC-FAMILY TRANSCRIPTIONAL REGULATOR"/>
    <property type="match status" value="1"/>
</dbReference>
<dbReference type="KEGG" id="sfol:H3H32_35435"/>
<organism evidence="5 6">
    <name type="scientific">Spirosoma foliorum</name>
    <dbReference type="NCBI Taxonomy" id="2710596"/>
    <lineage>
        <taxon>Bacteria</taxon>
        <taxon>Pseudomonadati</taxon>
        <taxon>Bacteroidota</taxon>
        <taxon>Cytophagia</taxon>
        <taxon>Cytophagales</taxon>
        <taxon>Cytophagaceae</taxon>
        <taxon>Spirosoma</taxon>
    </lineage>
</organism>
<dbReference type="PRINTS" id="PR00032">
    <property type="entry name" value="HTHARAC"/>
</dbReference>
<dbReference type="InterPro" id="IPR009057">
    <property type="entry name" value="Homeodomain-like_sf"/>
</dbReference>
<dbReference type="RefSeq" id="WP_182460400.1">
    <property type="nucleotide sequence ID" value="NZ_CP059732.1"/>
</dbReference>
<evidence type="ECO:0000313" key="6">
    <source>
        <dbReference type="Proteomes" id="UP000515369"/>
    </source>
</evidence>
<proteinExistence type="predicted"/>
<accession>A0A7G5GW71</accession>
<dbReference type="InterPro" id="IPR018060">
    <property type="entry name" value="HTH_AraC"/>
</dbReference>
<evidence type="ECO:0000256" key="3">
    <source>
        <dbReference type="ARBA" id="ARBA00023163"/>
    </source>
</evidence>
<dbReference type="EMBL" id="CP059732">
    <property type="protein sequence ID" value="QMW03113.1"/>
    <property type="molecule type" value="Genomic_DNA"/>
</dbReference>
<dbReference type="SMART" id="SM00342">
    <property type="entry name" value="HTH_ARAC"/>
    <property type="match status" value="1"/>
</dbReference>
<reference evidence="5 6" key="1">
    <citation type="submission" date="2020-07" db="EMBL/GenBank/DDBJ databases">
        <title>Spirosoma foliorum sp. nov., isolated from the leaves on the Nejang mountain Korea, Republic of.</title>
        <authorList>
            <person name="Ho H."/>
            <person name="Lee Y.-J."/>
            <person name="Nurcahyanto D.-A."/>
            <person name="Kim S.-G."/>
        </authorList>
    </citation>
    <scope>NUCLEOTIDE SEQUENCE [LARGE SCALE GENOMIC DNA]</scope>
    <source>
        <strain evidence="5 6">PL0136</strain>
    </source>
</reference>
<evidence type="ECO:0000256" key="2">
    <source>
        <dbReference type="ARBA" id="ARBA00023125"/>
    </source>
</evidence>
<evidence type="ECO:0000259" key="4">
    <source>
        <dbReference type="PROSITE" id="PS01124"/>
    </source>
</evidence>
<evidence type="ECO:0000256" key="1">
    <source>
        <dbReference type="ARBA" id="ARBA00023015"/>
    </source>
</evidence>
<feature type="domain" description="HTH araC/xylS-type" evidence="4">
    <location>
        <begin position="181"/>
        <end position="279"/>
    </location>
</feature>